<dbReference type="Proteomes" id="UP000290433">
    <property type="component" value="Unassembled WGS sequence"/>
</dbReference>
<sequence>MLAIVIPYYNRKFFEKTLESIVNQKDKRFKVYIGDDSSPENPAKLLESYSSKFDFVYNRFDTNLGGTSLPQQWERCIELSENEKWVMILGDDDVLDNHVVEEFYKNLQVIEKENVNVVRFATQIIDENDDIKSEIYCHPVMEKSTDFLLKKMKNQTRSSLSEYFFKKEILKEKGFYNFPLGWHSDDLAFLLVSNFNFIYTINFASIKVRVSNLSISGKTNNRILKNEATKLFYSTILDNYISHFTKKQRLKIIEKMESVFFKQKNAFLFFKISKLHLRKTSLFNFLKFLRRVYINL</sequence>
<dbReference type="PANTHER" id="PTHR22916">
    <property type="entry name" value="GLYCOSYLTRANSFERASE"/>
    <property type="match status" value="1"/>
</dbReference>
<dbReference type="Gene3D" id="3.90.550.10">
    <property type="entry name" value="Spore Coat Polysaccharide Biosynthesis Protein SpsA, Chain A"/>
    <property type="match status" value="1"/>
</dbReference>
<keyword evidence="2" id="KW-0808">Transferase</keyword>
<dbReference type="Pfam" id="PF00535">
    <property type="entry name" value="Glycos_transf_2"/>
    <property type="match status" value="1"/>
</dbReference>
<evidence type="ECO:0000313" key="2">
    <source>
        <dbReference type="EMBL" id="RYJ37837.1"/>
    </source>
</evidence>
<gene>
    <name evidence="2" type="ORF">NU08_3051</name>
</gene>
<dbReference type="AlphaFoldDB" id="A0A444VVW8"/>
<protein>
    <submittedName>
        <fullName evidence="2">Glycosyl transferase, family 2</fullName>
    </submittedName>
</protein>
<feature type="domain" description="Glycosyltransferase 2-like" evidence="1">
    <location>
        <begin position="4"/>
        <end position="140"/>
    </location>
</feature>
<accession>A0A444VVW8</accession>
<dbReference type="GO" id="GO:0016758">
    <property type="term" value="F:hexosyltransferase activity"/>
    <property type="evidence" value="ECO:0007669"/>
    <property type="project" value="UniProtKB-ARBA"/>
</dbReference>
<evidence type="ECO:0000313" key="3">
    <source>
        <dbReference type="Proteomes" id="UP000290433"/>
    </source>
</evidence>
<dbReference type="InterPro" id="IPR001173">
    <property type="entry name" value="Glyco_trans_2-like"/>
</dbReference>
<dbReference type="PANTHER" id="PTHR22916:SF3">
    <property type="entry name" value="UDP-GLCNAC:BETAGAL BETA-1,3-N-ACETYLGLUCOSAMINYLTRANSFERASE-LIKE PROTEIN 1"/>
    <property type="match status" value="1"/>
</dbReference>
<dbReference type="RefSeq" id="WP_129747922.1">
    <property type="nucleotide sequence ID" value="NZ_JUIV01000012.1"/>
</dbReference>
<dbReference type="EMBL" id="JUIV01000012">
    <property type="protein sequence ID" value="RYJ37837.1"/>
    <property type="molecule type" value="Genomic_DNA"/>
</dbReference>
<dbReference type="CDD" id="cd00761">
    <property type="entry name" value="Glyco_tranf_GTA_type"/>
    <property type="match status" value="1"/>
</dbReference>
<dbReference type="InterPro" id="IPR029044">
    <property type="entry name" value="Nucleotide-diphossugar_trans"/>
</dbReference>
<dbReference type="SUPFAM" id="SSF53448">
    <property type="entry name" value="Nucleotide-diphospho-sugar transferases"/>
    <property type="match status" value="1"/>
</dbReference>
<comment type="caution">
    <text evidence="2">The sequence shown here is derived from an EMBL/GenBank/DDBJ whole genome shotgun (WGS) entry which is preliminary data.</text>
</comment>
<proteinExistence type="predicted"/>
<evidence type="ECO:0000259" key="1">
    <source>
        <dbReference type="Pfam" id="PF00535"/>
    </source>
</evidence>
<dbReference type="OrthoDB" id="1374586at2"/>
<name>A0A444VVW8_9FLAO</name>
<reference evidence="2 3" key="1">
    <citation type="submission" date="2014-12" db="EMBL/GenBank/DDBJ databases">
        <title>Genome sequence of Flavobacterium anhuiense RCM74.</title>
        <authorList>
            <person name="Kim J.F."/>
            <person name="Song J.Y."/>
            <person name="Kwak M.-J."/>
            <person name="Lee S.-W."/>
        </authorList>
    </citation>
    <scope>NUCLEOTIDE SEQUENCE [LARGE SCALE GENOMIC DNA]</scope>
    <source>
        <strain evidence="2 3">RCM74</strain>
    </source>
</reference>
<organism evidence="2 3">
    <name type="scientific">Flavobacterium anhuiense</name>
    <dbReference type="NCBI Taxonomy" id="459526"/>
    <lineage>
        <taxon>Bacteria</taxon>
        <taxon>Pseudomonadati</taxon>
        <taxon>Bacteroidota</taxon>
        <taxon>Flavobacteriia</taxon>
        <taxon>Flavobacteriales</taxon>
        <taxon>Flavobacteriaceae</taxon>
        <taxon>Flavobacterium</taxon>
    </lineage>
</organism>